<evidence type="ECO:0000313" key="1">
    <source>
        <dbReference type="EMBL" id="BAH55350.1"/>
    </source>
</evidence>
<dbReference type="KEGG" id="rop:ROP_71030"/>
<evidence type="ECO:0000313" key="2">
    <source>
        <dbReference type="Proteomes" id="UP000002212"/>
    </source>
</evidence>
<dbReference type="STRING" id="632772.ROP_71030"/>
<protein>
    <submittedName>
        <fullName evidence="1">Uncharacterized protein</fullName>
    </submittedName>
</protein>
<sequence>MLKTGARLRSQVCSTEVIVVRGGSGDVALTCGGQPMIDPAGSPAEGLTPAGDLAGGTTIGKRYTDAANTVEVLATKSGEGSLALGDEVLALKSAKPLPSSD</sequence>
<dbReference type="PATRIC" id="fig|632772.20.peg.7410"/>
<proteinExistence type="predicted"/>
<dbReference type="HOGENOM" id="CLU_173931_0_0_11"/>
<dbReference type="AlphaFoldDB" id="C1B5T9"/>
<organism evidence="1 2">
    <name type="scientific">Rhodococcus opacus (strain B4)</name>
    <dbReference type="NCBI Taxonomy" id="632772"/>
    <lineage>
        <taxon>Bacteria</taxon>
        <taxon>Bacillati</taxon>
        <taxon>Actinomycetota</taxon>
        <taxon>Actinomycetes</taxon>
        <taxon>Mycobacteriales</taxon>
        <taxon>Nocardiaceae</taxon>
        <taxon>Rhodococcus</taxon>
    </lineage>
</organism>
<dbReference type="OrthoDB" id="4378118at2"/>
<dbReference type="EMBL" id="AP011115">
    <property type="protein sequence ID" value="BAH55350.1"/>
    <property type="molecule type" value="Genomic_DNA"/>
</dbReference>
<gene>
    <name evidence="1" type="ordered locus">ROP_71030</name>
</gene>
<name>C1B5T9_RHOOB</name>
<dbReference type="RefSeq" id="WP_015890772.1">
    <property type="nucleotide sequence ID" value="NC_012522.1"/>
</dbReference>
<dbReference type="Proteomes" id="UP000002212">
    <property type="component" value="Chromosome"/>
</dbReference>
<reference evidence="1 2" key="1">
    <citation type="submission" date="2009-03" db="EMBL/GenBank/DDBJ databases">
        <title>Comparison of the complete genome sequences of Rhodococcus erythropolis PR4 and Rhodococcus opacus B4.</title>
        <authorList>
            <person name="Takarada H."/>
            <person name="Sekine M."/>
            <person name="Hosoyama A."/>
            <person name="Yamada R."/>
            <person name="Fujisawa T."/>
            <person name="Omata S."/>
            <person name="Shimizu A."/>
            <person name="Tsukatani N."/>
            <person name="Tanikawa S."/>
            <person name="Fujita N."/>
            <person name="Harayama S."/>
        </authorList>
    </citation>
    <scope>NUCLEOTIDE SEQUENCE [LARGE SCALE GENOMIC DNA]</scope>
    <source>
        <strain evidence="1 2">B4</strain>
    </source>
</reference>
<accession>C1B5T9</accession>